<keyword evidence="5" id="KW-1185">Reference proteome</keyword>
<accession>A0A1H7RYQ7</accession>
<dbReference type="Gene3D" id="3.20.20.70">
    <property type="entry name" value="Aldolase class I"/>
    <property type="match status" value="1"/>
</dbReference>
<evidence type="ECO:0000313" key="5">
    <source>
        <dbReference type="Proteomes" id="UP000199421"/>
    </source>
</evidence>
<dbReference type="STRING" id="407022.SAMN05661044_03000"/>
<reference evidence="5" key="1">
    <citation type="submission" date="2016-10" db="EMBL/GenBank/DDBJ databases">
        <authorList>
            <person name="Varghese N."/>
            <person name="Submissions S."/>
        </authorList>
    </citation>
    <scope>NUCLEOTIDE SEQUENCE [LARGE SCALE GENOMIC DNA]</scope>
    <source>
        <strain evidence="5">DSM 18733</strain>
    </source>
</reference>
<comment type="pathway">
    <text evidence="1">Cofactor biosynthesis; thiamine diphosphate biosynthesis.</text>
</comment>
<keyword evidence="2" id="KW-0784">Thiamine biosynthesis</keyword>
<dbReference type="PANTHER" id="PTHR20857:SF15">
    <property type="entry name" value="THIAMINE-PHOSPHATE SYNTHASE"/>
    <property type="match status" value="1"/>
</dbReference>
<dbReference type="CDD" id="cd00564">
    <property type="entry name" value="TMP_TenI"/>
    <property type="match status" value="1"/>
</dbReference>
<protein>
    <submittedName>
        <fullName evidence="4">Thiamine-phosphate pyrophosphorylase</fullName>
    </submittedName>
</protein>
<evidence type="ECO:0000256" key="2">
    <source>
        <dbReference type="ARBA" id="ARBA00022977"/>
    </source>
</evidence>
<dbReference type="GO" id="GO:0005737">
    <property type="term" value="C:cytoplasm"/>
    <property type="evidence" value="ECO:0007669"/>
    <property type="project" value="TreeGrafter"/>
</dbReference>
<dbReference type="InterPro" id="IPR022998">
    <property type="entry name" value="ThiamineP_synth_TenI"/>
</dbReference>
<dbReference type="OrthoDB" id="194683at2"/>
<feature type="domain" description="Thiamine phosphate synthase/TenI" evidence="3">
    <location>
        <begin position="5"/>
        <end position="168"/>
    </location>
</feature>
<dbReference type="Pfam" id="PF02581">
    <property type="entry name" value="TMP-TENI"/>
    <property type="match status" value="1"/>
</dbReference>
<gene>
    <name evidence="4" type="ORF">SAMN05661044_03000</name>
</gene>
<dbReference type="SUPFAM" id="SSF51391">
    <property type="entry name" value="Thiamin phosphate synthase"/>
    <property type="match status" value="1"/>
</dbReference>
<name>A0A1H7RYQ7_OLID1</name>
<dbReference type="InterPro" id="IPR036206">
    <property type="entry name" value="ThiamineP_synth_sf"/>
</dbReference>
<dbReference type="GO" id="GO:0009228">
    <property type="term" value="P:thiamine biosynthetic process"/>
    <property type="evidence" value="ECO:0007669"/>
    <property type="project" value="UniProtKB-KW"/>
</dbReference>
<dbReference type="EMBL" id="FOAF01000003">
    <property type="protein sequence ID" value="SEL65363.1"/>
    <property type="molecule type" value="Genomic_DNA"/>
</dbReference>
<evidence type="ECO:0000256" key="1">
    <source>
        <dbReference type="ARBA" id="ARBA00004948"/>
    </source>
</evidence>
<dbReference type="Proteomes" id="UP000199421">
    <property type="component" value="Unassembled WGS sequence"/>
</dbReference>
<dbReference type="PANTHER" id="PTHR20857">
    <property type="entry name" value="THIAMINE-PHOSPHATE PYROPHOSPHORYLASE"/>
    <property type="match status" value="1"/>
</dbReference>
<evidence type="ECO:0000313" key="4">
    <source>
        <dbReference type="EMBL" id="SEL65363.1"/>
    </source>
</evidence>
<evidence type="ECO:0000259" key="3">
    <source>
        <dbReference type="Pfam" id="PF02581"/>
    </source>
</evidence>
<dbReference type="GO" id="GO:0004789">
    <property type="term" value="F:thiamine-phosphate diphosphorylase activity"/>
    <property type="evidence" value="ECO:0007669"/>
    <property type="project" value="TreeGrafter"/>
</dbReference>
<organism evidence="4 5">
    <name type="scientific">Olivibacter domesticus</name>
    <name type="common">Pseudosphingobacterium domesticum</name>
    <dbReference type="NCBI Taxonomy" id="407022"/>
    <lineage>
        <taxon>Bacteria</taxon>
        <taxon>Pseudomonadati</taxon>
        <taxon>Bacteroidota</taxon>
        <taxon>Sphingobacteriia</taxon>
        <taxon>Sphingobacteriales</taxon>
        <taxon>Sphingobacteriaceae</taxon>
        <taxon>Olivibacter</taxon>
    </lineage>
</organism>
<dbReference type="InterPro" id="IPR013785">
    <property type="entry name" value="Aldolase_TIM"/>
</dbReference>
<dbReference type="RefSeq" id="WP_093326052.1">
    <property type="nucleotide sequence ID" value="NZ_FOAF01000003.1"/>
</dbReference>
<sequence length="189" mass="21474">MKTVVITAETFLKDEIEHIEELFDAGLQCLHIRKPSADSNRIKRFIGSINSSFHNRIIVHKHTELIHYFNLAGVHVNRSQFKSLRMPFGIVSTSVHAQAELEELDRQEGQLFISPVYDSISKKGYLGNCELLSLGRHARKCTLIALGGINDQNIQKVKEHGFDGAALLGYIWESDNPLKRFLHIKNLIN</sequence>
<proteinExistence type="predicted"/>
<dbReference type="AlphaFoldDB" id="A0A1H7RYQ7"/>